<dbReference type="RefSeq" id="WP_380624834.1">
    <property type="nucleotide sequence ID" value="NZ_JBHSDK010000046.1"/>
</dbReference>
<keyword evidence="3" id="KW-1185">Reference proteome</keyword>
<keyword evidence="1" id="KW-0472">Membrane</keyword>
<evidence type="ECO:0000313" key="2">
    <source>
        <dbReference type="EMBL" id="MFC4337640.1"/>
    </source>
</evidence>
<reference evidence="3" key="1">
    <citation type="journal article" date="2019" name="Int. J. Syst. Evol. Microbiol.">
        <title>The Global Catalogue of Microorganisms (GCM) 10K type strain sequencing project: providing services to taxonomists for standard genome sequencing and annotation.</title>
        <authorList>
            <consortium name="The Broad Institute Genomics Platform"/>
            <consortium name="The Broad Institute Genome Sequencing Center for Infectious Disease"/>
            <person name="Wu L."/>
            <person name="Ma J."/>
        </authorList>
    </citation>
    <scope>NUCLEOTIDE SEQUENCE [LARGE SCALE GENOMIC DNA]</scope>
    <source>
        <strain evidence="3">IBRC-M 10908</strain>
    </source>
</reference>
<sequence>MGIWFLAGVAVLRVAWPVFTGAMSPDMFTRSAIGGSGMAIPLAVFVDLMSTFLAIFTAFSLHAGRRRGLPLSVVTGMTVGGGLVVTAIQGQAEAWFIFPAALIITAMAVCPYTRSWCIAEGH</sequence>
<gene>
    <name evidence="2" type="ORF">ACFPET_20805</name>
</gene>
<dbReference type="EMBL" id="JBHSDK010000046">
    <property type="protein sequence ID" value="MFC4337640.1"/>
    <property type="molecule type" value="Genomic_DNA"/>
</dbReference>
<dbReference type="Proteomes" id="UP001595823">
    <property type="component" value="Unassembled WGS sequence"/>
</dbReference>
<feature type="transmembrane region" description="Helical" evidence="1">
    <location>
        <begin position="94"/>
        <end position="113"/>
    </location>
</feature>
<accession>A0ABV8U5G4</accession>
<feature type="transmembrane region" description="Helical" evidence="1">
    <location>
        <begin position="68"/>
        <end position="88"/>
    </location>
</feature>
<protein>
    <submittedName>
        <fullName evidence="2">Uncharacterized protein</fullName>
    </submittedName>
</protein>
<feature type="transmembrane region" description="Helical" evidence="1">
    <location>
        <begin position="33"/>
        <end position="56"/>
    </location>
</feature>
<keyword evidence="1" id="KW-0812">Transmembrane</keyword>
<proteinExistence type="predicted"/>
<keyword evidence="1" id="KW-1133">Transmembrane helix</keyword>
<evidence type="ECO:0000256" key="1">
    <source>
        <dbReference type="SAM" id="Phobius"/>
    </source>
</evidence>
<organism evidence="2 3">
    <name type="scientific">Salininema proteolyticum</name>
    <dbReference type="NCBI Taxonomy" id="1607685"/>
    <lineage>
        <taxon>Bacteria</taxon>
        <taxon>Bacillati</taxon>
        <taxon>Actinomycetota</taxon>
        <taxon>Actinomycetes</taxon>
        <taxon>Glycomycetales</taxon>
        <taxon>Glycomycetaceae</taxon>
        <taxon>Salininema</taxon>
    </lineage>
</organism>
<comment type="caution">
    <text evidence="2">The sequence shown here is derived from an EMBL/GenBank/DDBJ whole genome shotgun (WGS) entry which is preliminary data.</text>
</comment>
<evidence type="ECO:0000313" key="3">
    <source>
        <dbReference type="Proteomes" id="UP001595823"/>
    </source>
</evidence>
<name>A0ABV8U5G4_9ACTN</name>